<accession>A0ACC4E163</accession>
<proteinExistence type="predicted"/>
<protein>
    <submittedName>
        <fullName evidence="1">Uncharacterized protein</fullName>
    </submittedName>
</protein>
<organism evidence="1 2">
    <name type="scientific">Purpureocillium lilacinum</name>
    <name type="common">Paecilomyces lilacinus</name>
    <dbReference type="NCBI Taxonomy" id="33203"/>
    <lineage>
        <taxon>Eukaryota</taxon>
        <taxon>Fungi</taxon>
        <taxon>Dikarya</taxon>
        <taxon>Ascomycota</taxon>
        <taxon>Pezizomycotina</taxon>
        <taxon>Sordariomycetes</taxon>
        <taxon>Hypocreomycetidae</taxon>
        <taxon>Hypocreales</taxon>
        <taxon>Ophiocordycipitaceae</taxon>
        <taxon>Purpureocillium</taxon>
    </lineage>
</organism>
<evidence type="ECO:0000313" key="1">
    <source>
        <dbReference type="EMBL" id="KAL3962370.1"/>
    </source>
</evidence>
<sequence length="335" mass="36525">MAQDERGRLGKVLGDASGHCRRARRRQRGEQKRNKLLLRGLLADGPVGAVLASVDEQGVAARVYGAELSRGCLARVLRRLAHLLHQPTELACHVVLALRRHASPQVLETRAAGYSVDAAIGGDQTRVEGAHRRQVQDGQVGVRSDYLVDDEACAADLQKVRPRHGCHVLDRRALQDQAKWTVGQEIGQVKGVRVGWGRCAELSVTLTGPNRPRRHQSTKVQERGPNNQQTRTRRDDVVLLVNGTARPLEGTTETGDLFWLDREPAALAAGLPRLMPLAPLRWGPGLGSLSASVSRDLSSPPAAMSRSMDARSGFMPVVSVVGAFMTLQRFARQRG</sequence>
<keyword evidence="2" id="KW-1185">Reference proteome</keyword>
<name>A0ACC4E163_PURLI</name>
<dbReference type="Proteomes" id="UP001638806">
    <property type="component" value="Unassembled WGS sequence"/>
</dbReference>
<evidence type="ECO:0000313" key="2">
    <source>
        <dbReference type="Proteomes" id="UP001638806"/>
    </source>
</evidence>
<gene>
    <name evidence="1" type="ORF">ACCO45_003893</name>
</gene>
<dbReference type="EMBL" id="JBGNUJ010000003">
    <property type="protein sequence ID" value="KAL3962370.1"/>
    <property type="molecule type" value="Genomic_DNA"/>
</dbReference>
<reference evidence="1" key="1">
    <citation type="submission" date="2024-12" db="EMBL/GenBank/DDBJ databases">
        <title>Comparative genomics and development of molecular markers within Purpureocillium lilacinum and among Purpureocillium species.</title>
        <authorList>
            <person name="Yeh Z.-Y."/>
            <person name="Ni N.-T."/>
            <person name="Lo P.-H."/>
            <person name="Mushyakhwo K."/>
            <person name="Lin C.-F."/>
            <person name="Nai Y.-S."/>
        </authorList>
    </citation>
    <scope>NUCLEOTIDE SEQUENCE</scope>
    <source>
        <strain evidence="1">NCHU-NPUST-175</strain>
    </source>
</reference>
<comment type="caution">
    <text evidence="1">The sequence shown here is derived from an EMBL/GenBank/DDBJ whole genome shotgun (WGS) entry which is preliminary data.</text>
</comment>